<feature type="region of interest" description="Disordered" evidence="1">
    <location>
        <begin position="422"/>
        <end position="442"/>
    </location>
</feature>
<dbReference type="RefSeq" id="WP_254011410.1">
    <property type="nucleotide sequence ID" value="NZ_JAMZMM010000064.1"/>
</dbReference>
<keyword evidence="4" id="KW-1185">Reference proteome</keyword>
<organism evidence="3 4">
    <name type="scientific">Limnofasciculus baicalensis BBK-W-15</name>
    <dbReference type="NCBI Taxonomy" id="2699891"/>
    <lineage>
        <taxon>Bacteria</taxon>
        <taxon>Bacillati</taxon>
        <taxon>Cyanobacteriota</taxon>
        <taxon>Cyanophyceae</taxon>
        <taxon>Coleofasciculales</taxon>
        <taxon>Coleofasciculaceae</taxon>
        <taxon>Limnofasciculus</taxon>
        <taxon>Limnofasciculus baicalensis</taxon>
    </lineage>
</organism>
<evidence type="ECO:0000313" key="4">
    <source>
        <dbReference type="Proteomes" id="UP001204953"/>
    </source>
</evidence>
<dbReference type="PANTHER" id="PTHR45856">
    <property type="entry name" value="ALPHA/BETA-HYDROLASES SUPERFAMILY PROTEIN"/>
    <property type="match status" value="1"/>
</dbReference>
<gene>
    <name evidence="3" type="ORF">NJ959_09050</name>
</gene>
<dbReference type="Proteomes" id="UP001204953">
    <property type="component" value="Unassembled WGS sequence"/>
</dbReference>
<dbReference type="GO" id="GO:0006629">
    <property type="term" value="P:lipid metabolic process"/>
    <property type="evidence" value="ECO:0007669"/>
    <property type="project" value="InterPro"/>
</dbReference>
<accession>A0AAE3GRI5</accession>
<evidence type="ECO:0000259" key="2">
    <source>
        <dbReference type="Pfam" id="PF01764"/>
    </source>
</evidence>
<sequence>MTTLLKMRKGFSFDEAILMANLSKYAYDVFQYDDGSVDDGELKTICNALYRNQGWQLVHTIRNDDTNVRGLILKNTGSPVAHQYAISFRGSIVSDRGALELTDFVSDTDWDLIHYGALSIQRAKVAQGFHNAFESVADEIKFFFQTLRGDLKPSDFRRLHQLTPLRKFACIAALADAGAIRLGTDFGQQAEDLVAQVVADGEVDDDEELEKVLQFLEEELLSKLSPLTEPIEVWVTGHSLGGCLCQLAGLSLRRWFGPSETGGLRIKVYAIASPKIGNKPFIDFYNQQLGEELAYRIENMLDGTPTFPYDPPFPVSLFAPEGLRIGNLFFGNYANGGEAITVFGLGSQSGSISFGGIVELPISVPFPHSIETYIQLLTEQKQFWYQLVRPIKDIFRPFLMDIVANEERQGFNVDSQVNGFNGSEKAGNVNREQEASSVADEN</sequence>
<dbReference type="Pfam" id="PF01764">
    <property type="entry name" value="Lipase_3"/>
    <property type="match status" value="1"/>
</dbReference>
<dbReference type="InterPro" id="IPR002921">
    <property type="entry name" value="Fungal_lipase-type"/>
</dbReference>
<reference evidence="3" key="1">
    <citation type="submission" date="2022-06" db="EMBL/GenBank/DDBJ databases">
        <title>New cyanobacteria of genus Symplocastrum in benthos of Lake Baikal.</title>
        <authorList>
            <person name="Sorokovikova E."/>
            <person name="Tikhonova I."/>
            <person name="Krasnopeev A."/>
            <person name="Evseev P."/>
            <person name="Gladkikh A."/>
            <person name="Belykh O."/>
        </authorList>
    </citation>
    <scope>NUCLEOTIDE SEQUENCE</scope>
    <source>
        <strain evidence="3">BBK-W-15</strain>
    </source>
</reference>
<dbReference type="PANTHER" id="PTHR45856:SF24">
    <property type="entry name" value="FUNGAL LIPASE-LIKE DOMAIN-CONTAINING PROTEIN"/>
    <property type="match status" value="1"/>
</dbReference>
<feature type="domain" description="Fungal lipase-type" evidence="2">
    <location>
        <begin position="217"/>
        <end position="309"/>
    </location>
</feature>
<name>A0AAE3GRI5_9CYAN</name>
<evidence type="ECO:0000313" key="3">
    <source>
        <dbReference type="EMBL" id="MCP2728616.1"/>
    </source>
</evidence>
<dbReference type="Gene3D" id="3.40.50.1820">
    <property type="entry name" value="alpha/beta hydrolase"/>
    <property type="match status" value="2"/>
</dbReference>
<dbReference type="InterPro" id="IPR029058">
    <property type="entry name" value="AB_hydrolase_fold"/>
</dbReference>
<dbReference type="EMBL" id="JAMZMM010000064">
    <property type="protein sequence ID" value="MCP2728616.1"/>
    <property type="molecule type" value="Genomic_DNA"/>
</dbReference>
<dbReference type="AlphaFoldDB" id="A0AAE3GRI5"/>
<protein>
    <recommendedName>
        <fullName evidence="2">Fungal lipase-type domain-containing protein</fullName>
    </recommendedName>
</protein>
<comment type="caution">
    <text evidence="3">The sequence shown here is derived from an EMBL/GenBank/DDBJ whole genome shotgun (WGS) entry which is preliminary data.</text>
</comment>
<proteinExistence type="predicted"/>
<evidence type="ECO:0000256" key="1">
    <source>
        <dbReference type="SAM" id="MobiDB-lite"/>
    </source>
</evidence>
<dbReference type="SUPFAM" id="SSF53474">
    <property type="entry name" value="alpha/beta-Hydrolases"/>
    <property type="match status" value="1"/>
</dbReference>
<dbReference type="InterPro" id="IPR051218">
    <property type="entry name" value="Sec_MonoDiacylglyc_Lipase"/>
</dbReference>